<dbReference type="AlphaFoldDB" id="A0AAD4JA36"/>
<comment type="caution">
    <text evidence="6">The sequence shown here is derived from an EMBL/GenBank/DDBJ whole genome shotgun (WGS) entry which is preliminary data.</text>
</comment>
<dbReference type="PRINTS" id="PR01697">
    <property type="entry name" value="PARVALBUMIN"/>
</dbReference>
<accession>A0AAD4JA36</accession>
<dbReference type="FunFam" id="1.10.238.10:FF:000003">
    <property type="entry name" value="Calmodulin A"/>
    <property type="match status" value="1"/>
</dbReference>
<dbReference type="CDD" id="cd00051">
    <property type="entry name" value="EFh"/>
    <property type="match status" value="1"/>
</dbReference>
<dbReference type="InterPro" id="IPR018247">
    <property type="entry name" value="EF_Hand_1_Ca_BS"/>
</dbReference>
<evidence type="ECO:0000256" key="4">
    <source>
        <dbReference type="SAM" id="Phobius"/>
    </source>
</evidence>
<dbReference type="GO" id="GO:0005509">
    <property type="term" value="F:calcium ion binding"/>
    <property type="evidence" value="ECO:0007669"/>
    <property type="project" value="InterPro"/>
</dbReference>
<sequence>MMTSAAISPNYVDEFPADEQFFLSLSHIKLIIILVVGLSEFLLIRLLTDKKLIYSMFCGFHPTIESQLASNCDELSKDCGGVVKEREIKRDKRGDVRSVSGGDIDVVFRSLGMFSNGGEAKLPVSLGADDIFELFEEKNPSLEEVKEAFDVFDEDRDGFIDAEELQTVLGALGLTEGLKLENCRKMIAEFDENEDGRIDFDEFVRFMESSLC</sequence>
<dbReference type="SUPFAM" id="SSF47473">
    <property type="entry name" value="EF-hand"/>
    <property type="match status" value="1"/>
</dbReference>
<dbReference type="InterPro" id="IPR002048">
    <property type="entry name" value="EF_hand_dom"/>
</dbReference>
<keyword evidence="4" id="KW-0812">Transmembrane</keyword>
<dbReference type="InterPro" id="IPR039647">
    <property type="entry name" value="EF_hand_pair_protein_CML-like"/>
</dbReference>
<protein>
    <recommendedName>
        <fullName evidence="5">EF-hand domain-containing protein</fullName>
    </recommendedName>
</protein>
<feature type="domain" description="EF-hand" evidence="5">
    <location>
        <begin position="178"/>
        <end position="212"/>
    </location>
</feature>
<dbReference type="InterPro" id="IPR011992">
    <property type="entry name" value="EF-hand-dom_pair"/>
</dbReference>
<organism evidence="6 7">
    <name type="scientific">Perilla frutescens var. hirtella</name>
    <name type="common">Perilla citriodora</name>
    <name type="synonym">Perilla setoyensis</name>
    <dbReference type="NCBI Taxonomy" id="608512"/>
    <lineage>
        <taxon>Eukaryota</taxon>
        <taxon>Viridiplantae</taxon>
        <taxon>Streptophyta</taxon>
        <taxon>Embryophyta</taxon>
        <taxon>Tracheophyta</taxon>
        <taxon>Spermatophyta</taxon>
        <taxon>Magnoliopsida</taxon>
        <taxon>eudicotyledons</taxon>
        <taxon>Gunneridae</taxon>
        <taxon>Pentapetalae</taxon>
        <taxon>asterids</taxon>
        <taxon>lamiids</taxon>
        <taxon>Lamiales</taxon>
        <taxon>Lamiaceae</taxon>
        <taxon>Nepetoideae</taxon>
        <taxon>Elsholtzieae</taxon>
        <taxon>Perilla</taxon>
    </lineage>
</organism>
<keyword evidence="4" id="KW-0472">Membrane</keyword>
<dbReference type="EMBL" id="SDAM02000106">
    <property type="protein sequence ID" value="KAH6829611.1"/>
    <property type="molecule type" value="Genomic_DNA"/>
</dbReference>
<evidence type="ECO:0000313" key="6">
    <source>
        <dbReference type="EMBL" id="KAH6829611.1"/>
    </source>
</evidence>
<keyword evidence="3" id="KW-0106">Calcium</keyword>
<dbReference type="PROSITE" id="PS50222">
    <property type="entry name" value="EF_HAND_2"/>
    <property type="match status" value="2"/>
</dbReference>
<name>A0AAD4JA36_PERFH</name>
<dbReference type="PANTHER" id="PTHR10891">
    <property type="entry name" value="EF-HAND CALCIUM-BINDING DOMAIN CONTAINING PROTEIN"/>
    <property type="match status" value="1"/>
</dbReference>
<keyword evidence="1" id="KW-0479">Metal-binding</keyword>
<evidence type="ECO:0000256" key="3">
    <source>
        <dbReference type="ARBA" id="ARBA00022837"/>
    </source>
</evidence>
<proteinExistence type="predicted"/>
<dbReference type="SMART" id="SM00054">
    <property type="entry name" value="EFh"/>
    <property type="match status" value="2"/>
</dbReference>
<keyword evidence="7" id="KW-1185">Reference proteome</keyword>
<gene>
    <name evidence="6" type="ORF">C2S53_011390</name>
</gene>
<dbReference type="PROSITE" id="PS00018">
    <property type="entry name" value="EF_HAND_1"/>
    <property type="match status" value="2"/>
</dbReference>
<evidence type="ECO:0000256" key="1">
    <source>
        <dbReference type="ARBA" id="ARBA00022723"/>
    </source>
</evidence>
<dbReference type="Pfam" id="PF13499">
    <property type="entry name" value="EF-hand_7"/>
    <property type="match status" value="1"/>
</dbReference>
<evidence type="ECO:0000259" key="5">
    <source>
        <dbReference type="PROSITE" id="PS50222"/>
    </source>
</evidence>
<dbReference type="Proteomes" id="UP001190926">
    <property type="component" value="Unassembled WGS sequence"/>
</dbReference>
<evidence type="ECO:0000256" key="2">
    <source>
        <dbReference type="ARBA" id="ARBA00022737"/>
    </source>
</evidence>
<feature type="domain" description="EF-hand" evidence="5">
    <location>
        <begin position="140"/>
        <end position="175"/>
    </location>
</feature>
<keyword evidence="4" id="KW-1133">Transmembrane helix</keyword>
<evidence type="ECO:0000313" key="7">
    <source>
        <dbReference type="Proteomes" id="UP001190926"/>
    </source>
</evidence>
<dbReference type="Gene3D" id="1.10.238.10">
    <property type="entry name" value="EF-hand"/>
    <property type="match status" value="1"/>
</dbReference>
<feature type="transmembrane region" description="Helical" evidence="4">
    <location>
        <begin position="28"/>
        <end position="47"/>
    </location>
</feature>
<reference evidence="6 7" key="1">
    <citation type="journal article" date="2021" name="Nat. Commun.">
        <title>Incipient diploidization of the medicinal plant Perilla within 10,000 years.</title>
        <authorList>
            <person name="Zhang Y."/>
            <person name="Shen Q."/>
            <person name="Leng L."/>
            <person name="Zhang D."/>
            <person name="Chen S."/>
            <person name="Shi Y."/>
            <person name="Ning Z."/>
            <person name="Chen S."/>
        </authorList>
    </citation>
    <scope>NUCLEOTIDE SEQUENCE [LARGE SCALE GENOMIC DNA]</scope>
    <source>
        <strain evidence="7">cv. PC099</strain>
    </source>
</reference>
<keyword evidence="2" id="KW-0677">Repeat</keyword>